<dbReference type="Proteomes" id="UP000271098">
    <property type="component" value="Unassembled WGS sequence"/>
</dbReference>
<dbReference type="AlphaFoldDB" id="A0A183EZQ1"/>
<protein>
    <submittedName>
        <fullName evidence="4">PWWP domain-containing protein</fullName>
    </submittedName>
</protein>
<accession>A0A183EZQ1</accession>
<sequence>MFEQASITPNGMQIEGESFELSLLSSFGKRCIIGLFYRFNGPTNQSSSFNFGANAPAPSGKKKQLPVPDLWPDWPVPESWEDRADDVAAQDVPPKFTLKDAMEIKDPTSKQKGNKKNKQRSKKPGDVTEVILLSLSMYLLPDTIG</sequence>
<name>A0A183EZQ1_9BILA</name>
<proteinExistence type="predicted"/>
<dbReference type="EMBL" id="UYRT01110903">
    <property type="protein sequence ID" value="VDN45559.1"/>
    <property type="molecule type" value="Genomic_DNA"/>
</dbReference>
<feature type="compositionally biased region" description="Low complexity" evidence="1">
    <location>
        <begin position="65"/>
        <end position="77"/>
    </location>
</feature>
<feature type="compositionally biased region" description="Basic and acidic residues" evidence="1">
    <location>
        <begin position="97"/>
        <end position="109"/>
    </location>
</feature>
<organism evidence="4">
    <name type="scientific">Gongylonema pulchrum</name>
    <dbReference type="NCBI Taxonomy" id="637853"/>
    <lineage>
        <taxon>Eukaryota</taxon>
        <taxon>Metazoa</taxon>
        <taxon>Ecdysozoa</taxon>
        <taxon>Nematoda</taxon>
        <taxon>Chromadorea</taxon>
        <taxon>Rhabditida</taxon>
        <taxon>Spirurina</taxon>
        <taxon>Spiruromorpha</taxon>
        <taxon>Spiruroidea</taxon>
        <taxon>Gongylonematidae</taxon>
        <taxon>Gongylonema</taxon>
    </lineage>
</organism>
<evidence type="ECO:0000256" key="1">
    <source>
        <dbReference type="SAM" id="MobiDB-lite"/>
    </source>
</evidence>
<reference evidence="4" key="1">
    <citation type="submission" date="2016-06" db="UniProtKB">
        <authorList>
            <consortium name="WormBaseParasite"/>
        </authorList>
    </citation>
    <scope>IDENTIFICATION</scope>
</reference>
<evidence type="ECO:0000313" key="4">
    <source>
        <dbReference type="WBParaSite" id="GPUH_0002647201-mRNA-1"/>
    </source>
</evidence>
<gene>
    <name evidence="2" type="ORF">GPUH_LOCUS26441</name>
</gene>
<evidence type="ECO:0000313" key="3">
    <source>
        <dbReference type="Proteomes" id="UP000271098"/>
    </source>
</evidence>
<evidence type="ECO:0000313" key="2">
    <source>
        <dbReference type="EMBL" id="VDN45559.1"/>
    </source>
</evidence>
<feature type="region of interest" description="Disordered" evidence="1">
    <location>
        <begin position="91"/>
        <end position="125"/>
    </location>
</feature>
<dbReference type="WBParaSite" id="GPUH_0002647201-mRNA-1">
    <property type="protein sequence ID" value="GPUH_0002647201-mRNA-1"/>
    <property type="gene ID" value="GPUH_0002647201"/>
</dbReference>
<keyword evidence="3" id="KW-1185">Reference proteome</keyword>
<feature type="region of interest" description="Disordered" evidence="1">
    <location>
        <begin position="50"/>
        <end position="78"/>
    </location>
</feature>
<feature type="compositionally biased region" description="Basic residues" evidence="1">
    <location>
        <begin position="112"/>
        <end position="122"/>
    </location>
</feature>
<reference evidence="2 3" key="2">
    <citation type="submission" date="2018-11" db="EMBL/GenBank/DDBJ databases">
        <authorList>
            <consortium name="Pathogen Informatics"/>
        </authorList>
    </citation>
    <scope>NUCLEOTIDE SEQUENCE [LARGE SCALE GENOMIC DNA]</scope>
</reference>